<feature type="compositionally biased region" description="Acidic residues" evidence="1">
    <location>
        <begin position="137"/>
        <end position="156"/>
    </location>
</feature>
<protein>
    <submittedName>
        <fullName evidence="2">Uncharacterized protein</fullName>
    </submittedName>
</protein>
<reference evidence="2" key="1">
    <citation type="submission" date="2023-10" db="EMBL/GenBank/DDBJ databases">
        <authorList>
            <person name="Chen Y."/>
            <person name="Shah S."/>
            <person name="Dougan E. K."/>
            <person name="Thang M."/>
            <person name="Chan C."/>
        </authorList>
    </citation>
    <scope>NUCLEOTIDE SEQUENCE [LARGE SCALE GENOMIC DNA]</scope>
</reference>
<dbReference type="EMBL" id="CAUYUJ010017483">
    <property type="protein sequence ID" value="CAK0875181.1"/>
    <property type="molecule type" value="Genomic_DNA"/>
</dbReference>
<evidence type="ECO:0000313" key="2">
    <source>
        <dbReference type="EMBL" id="CAK0875181.1"/>
    </source>
</evidence>
<accession>A0ABN9VPC1</accession>
<proteinExistence type="predicted"/>
<gene>
    <name evidence="2" type="ORF">PCOR1329_LOCUS59903</name>
</gene>
<feature type="region of interest" description="Disordered" evidence="1">
    <location>
        <begin position="126"/>
        <end position="156"/>
    </location>
</feature>
<organism evidence="2 3">
    <name type="scientific">Prorocentrum cordatum</name>
    <dbReference type="NCBI Taxonomy" id="2364126"/>
    <lineage>
        <taxon>Eukaryota</taxon>
        <taxon>Sar</taxon>
        <taxon>Alveolata</taxon>
        <taxon>Dinophyceae</taxon>
        <taxon>Prorocentrales</taxon>
        <taxon>Prorocentraceae</taxon>
        <taxon>Prorocentrum</taxon>
    </lineage>
</organism>
<keyword evidence="3" id="KW-1185">Reference proteome</keyword>
<dbReference type="Proteomes" id="UP001189429">
    <property type="component" value="Unassembled WGS sequence"/>
</dbReference>
<evidence type="ECO:0000313" key="3">
    <source>
        <dbReference type="Proteomes" id="UP001189429"/>
    </source>
</evidence>
<name>A0ABN9VPC1_9DINO</name>
<comment type="caution">
    <text evidence="2">The sequence shown here is derived from an EMBL/GenBank/DDBJ whole genome shotgun (WGS) entry which is preliminary data.</text>
</comment>
<evidence type="ECO:0000256" key="1">
    <source>
        <dbReference type="SAM" id="MobiDB-lite"/>
    </source>
</evidence>
<sequence>MLFHEPTPYNRGLCLARLRALVAHRSKVPEKTAAPPQRDFARQLGQHTTAQHIPSRCGHASHAAAIPLRGPALWCNLCVCVWGRGGGNGQCERVNSVCRAGLCPPCHTAVSLGRSHTARWRRCAAAQPDTFVQDRAPEEEKEEEEEEEEEQEGKGE</sequence>